<comment type="caution">
    <text evidence="2">The sequence shown here is derived from an EMBL/GenBank/DDBJ whole genome shotgun (WGS) entry which is preliminary data.</text>
</comment>
<evidence type="ECO:0000313" key="3">
    <source>
        <dbReference type="Proteomes" id="UP000308181"/>
    </source>
</evidence>
<name>A0A4U1CB64_9SPHI</name>
<reference evidence="2 3" key="1">
    <citation type="submission" date="2019-04" db="EMBL/GenBank/DDBJ databases">
        <title>Pedobacter sp. AR-3-17 sp. nov., isolated from Arctic soil.</title>
        <authorList>
            <person name="Dahal R.H."/>
            <person name="Kim D.-U."/>
        </authorList>
    </citation>
    <scope>NUCLEOTIDE SEQUENCE [LARGE SCALE GENOMIC DNA]</scope>
    <source>
        <strain evidence="2 3">AR-3-17</strain>
    </source>
</reference>
<organism evidence="2 3">
    <name type="scientific">Pedobacter cryophilus</name>
    <dbReference type="NCBI Taxonomy" id="2571271"/>
    <lineage>
        <taxon>Bacteria</taxon>
        <taxon>Pseudomonadati</taxon>
        <taxon>Bacteroidota</taxon>
        <taxon>Sphingobacteriia</taxon>
        <taxon>Sphingobacteriales</taxon>
        <taxon>Sphingobacteriaceae</taxon>
        <taxon>Pedobacter</taxon>
    </lineage>
</organism>
<proteinExistence type="predicted"/>
<dbReference type="Proteomes" id="UP000308181">
    <property type="component" value="Unassembled WGS sequence"/>
</dbReference>
<keyword evidence="3" id="KW-1185">Reference proteome</keyword>
<feature type="transmembrane region" description="Helical" evidence="1">
    <location>
        <begin position="47"/>
        <end position="64"/>
    </location>
</feature>
<dbReference type="AlphaFoldDB" id="A0A4U1CB64"/>
<dbReference type="OrthoDB" id="772762at2"/>
<accession>A0A4U1CB64</accession>
<gene>
    <name evidence="2" type="ORF">FA046_04575</name>
</gene>
<sequence length="129" mass="15197">MKWALRFFALLDLGCFAFMYDQASTQFQTFLVNEPLTSIEFFSRTLFLLLWLSLLVSAVFLSIPKKTGLIIYYVQLLPRLVFFAFSLGFISLLTYVLSWSWLQSVLMPMIIFAEMLRVYFSVRIQKEMD</sequence>
<feature type="transmembrane region" description="Helical" evidence="1">
    <location>
        <begin position="76"/>
        <end position="95"/>
    </location>
</feature>
<evidence type="ECO:0000256" key="1">
    <source>
        <dbReference type="SAM" id="Phobius"/>
    </source>
</evidence>
<keyword evidence="1" id="KW-0812">Transmembrane</keyword>
<dbReference type="EMBL" id="SWBP01000001">
    <property type="protein sequence ID" value="TKC00958.1"/>
    <property type="molecule type" value="Genomic_DNA"/>
</dbReference>
<keyword evidence="1" id="KW-1133">Transmembrane helix</keyword>
<evidence type="ECO:0000313" key="2">
    <source>
        <dbReference type="EMBL" id="TKC00958.1"/>
    </source>
</evidence>
<protein>
    <submittedName>
        <fullName evidence="2">Uncharacterized protein</fullName>
    </submittedName>
</protein>
<keyword evidence="1" id="KW-0472">Membrane</keyword>
<feature type="transmembrane region" description="Helical" evidence="1">
    <location>
        <begin position="101"/>
        <end position="120"/>
    </location>
</feature>
<dbReference type="RefSeq" id="WP_136825163.1">
    <property type="nucleotide sequence ID" value="NZ_SWBP01000001.1"/>
</dbReference>